<comment type="caution">
    <text evidence="3">The sequence shown here is derived from an EMBL/GenBank/DDBJ whole genome shotgun (WGS) entry which is preliminary data.</text>
</comment>
<reference evidence="3" key="1">
    <citation type="journal article" date="2023" name="Insect Mol. Biol.">
        <title>Genome sequencing provides insights into the evolution of gene families encoding plant cell wall-degrading enzymes in longhorned beetles.</title>
        <authorList>
            <person name="Shin N.R."/>
            <person name="Okamura Y."/>
            <person name="Kirsch R."/>
            <person name="Pauchet Y."/>
        </authorList>
    </citation>
    <scope>NUCLEOTIDE SEQUENCE</scope>
    <source>
        <strain evidence="3">AMC_N1</strain>
    </source>
</reference>
<keyword evidence="4" id="KW-1185">Reference proteome</keyword>
<dbReference type="InterPro" id="IPR000566">
    <property type="entry name" value="Lipocln_cytosolic_FA-bd_dom"/>
</dbReference>
<dbReference type="Pfam" id="PF08212">
    <property type="entry name" value="Lipocalin_2"/>
    <property type="match status" value="1"/>
</dbReference>
<dbReference type="GO" id="GO:0000302">
    <property type="term" value="P:response to reactive oxygen species"/>
    <property type="evidence" value="ECO:0007669"/>
    <property type="project" value="TreeGrafter"/>
</dbReference>
<dbReference type="PANTHER" id="PTHR10612">
    <property type="entry name" value="APOLIPOPROTEIN D"/>
    <property type="match status" value="1"/>
</dbReference>
<dbReference type="Proteomes" id="UP001162162">
    <property type="component" value="Unassembled WGS sequence"/>
</dbReference>
<dbReference type="GO" id="GO:0006629">
    <property type="term" value="P:lipid metabolic process"/>
    <property type="evidence" value="ECO:0007669"/>
    <property type="project" value="TreeGrafter"/>
</dbReference>
<dbReference type="PROSITE" id="PS00213">
    <property type="entry name" value="LIPOCALIN"/>
    <property type="match status" value="1"/>
</dbReference>
<feature type="signal peptide" evidence="1">
    <location>
        <begin position="1"/>
        <end position="18"/>
    </location>
</feature>
<gene>
    <name evidence="3" type="ORF">NQ318_016643</name>
</gene>
<dbReference type="Gene3D" id="2.40.128.20">
    <property type="match status" value="1"/>
</dbReference>
<evidence type="ECO:0000313" key="3">
    <source>
        <dbReference type="EMBL" id="KAJ8942395.1"/>
    </source>
</evidence>
<protein>
    <recommendedName>
        <fullName evidence="2">Lipocalin/cytosolic fatty-acid binding domain-containing protein</fullName>
    </recommendedName>
</protein>
<accession>A0AAV8XUS2</accession>
<evidence type="ECO:0000256" key="1">
    <source>
        <dbReference type="SAM" id="SignalP"/>
    </source>
</evidence>
<dbReference type="SUPFAM" id="SSF50814">
    <property type="entry name" value="Lipocalins"/>
    <property type="match status" value="1"/>
</dbReference>
<keyword evidence="1" id="KW-0732">Signal</keyword>
<sequence length="88" mass="9943">MIGINGVLVFLFAAGVGGQIPSLGFCPEFPPMSDFNLNRFLGKWYEVERYFQISEVASRCVVTDYAKAPSGRIYVSNEVTNRLFHDWC</sequence>
<dbReference type="AlphaFoldDB" id="A0AAV8XUS2"/>
<feature type="domain" description="Lipocalin/cytosolic fatty-acid binding" evidence="2">
    <location>
        <begin position="36"/>
        <end position="81"/>
    </location>
</feature>
<evidence type="ECO:0000259" key="2">
    <source>
        <dbReference type="Pfam" id="PF08212"/>
    </source>
</evidence>
<dbReference type="InterPro" id="IPR012674">
    <property type="entry name" value="Calycin"/>
</dbReference>
<dbReference type="GO" id="GO:0005737">
    <property type="term" value="C:cytoplasm"/>
    <property type="evidence" value="ECO:0007669"/>
    <property type="project" value="TreeGrafter"/>
</dbReference>
<organism evidence="3 4">
    <name type="scientific">Aromia moschata</name>
    <dbReference type="NCBI Taxonomy" id="1265417"/>
    <lineage>
        <taxon>Eukaryota</taxon>
        <taxon>Metazoa</taxon>
        <taxon>Ecdysozoa</taxon>
        <taxon>Arthropoda</taxon>
        <taxon>Hexapoda</taxon>
        <taxon>Insecta</taxon>
        <taxon>Pterygota</taxon>
        <taxon>Neoptera</taxon>
        <taxon>Endopterygota</taxon>
        <taxon>Coleoptera</taxon>
        <taxon>Polyphaga</taxon>
        <taxon>Cucujiformia</taxon>
        <taxon>Chrysomeloidea</taxon>
        <taxon>Cerambycidae</taxon>
        <taxon>Cerambycinae</taxon>
        <taxon>Callichromatini</taxon>
        <taxon>Aromia</taxon>
    </lineage>
</organism>
<dbReference type="EMBL" id="JAPWTK010000329">
    <property type="protein sequence ID" value="KAJ8942395.1"/>
    <property type="molecule type" value="Genomic_DNA"/>
</dbReference>
<dbReference type="InterPro" id="IPR022272">
    <property type="entry name" value="Lipocalin_CS"/>
</dbReference>
<dbReference type="PANTHER" id="PTHR10612:SF34">
    <property type="entry name" value="APOLIPOPROTEIN D"/>
    <property type="match status" value="1"/>
</dbReference>
<feature type="chain" id="PRO_5043944986" description="Lipocalin/cytosolic fatty-acid binding domain-containing protein" evidence="1">
    <location>
        <begin position="19"/>
        <end position="88"/>
    </location>
</feature>
<evidence type="ECO:0000313" key="4">
    <source>
        <dbReference type="Proteomes" id="UP001162162"/>
    </source>
</evidence>
<name>A0AAV8XUS2_9CUCU</name>
<proteinExistence type="predicted"/>